<comment type="caution">
    <text evidence="2">The sequence shown here is derived from an EMBL/GenBank/DDBJ whole genome shotgun (WGS) entry which is preliminary data.</text>
</comment>
<evidence type="ECO:0000313" key="3">
    <source>
        <dbReference type="Proteomes" id="UP000499080"/>
    </source>
</evidence>
<sequence>MHRGTPCTTRLLGCHARQHMGFLAVHEKQEANRAATAYHGELPRLPSRDGRNQPKAEDVGKDKQEVSKALVLDEFDWHHLKRPS</sequence>
<accession>A0A4Y2UET3</accession>
<feature type="compositionally biased region" description="Basic and acidic residues" evidence="1">
    <location>
        <begin position="46"/>
        <end position="65"/>
    </location>
</feature>
<proteinExistence type="predicted"/>
<keyword evidence="3" id="KW-1185">Reference proteome</keyword>
<dbReference type="AlphaFoldDB" id="A0A4Y2UET3"/>
<evidence type="ECO:0000256" key="1">
    <source>
        <dbReference type="SAM" id="MobiDB-lite"/>
    </source>
</evidence>
<feature type="region of interest" description="Disordered" evidence="1">
    <location>
        <begin position="37"/>
        <end position="65"/>
    </location>
</feature>
<dbReference type="EMBL" id="BGPR01036364">
    <property type="protein sequence ID" value="GBO11555.1"/>
    <property type="molecule type" value="Genomic_DNA"/>
</dbReference>
<name>A0A4Y2UET3_ARAVE</name>
<reference evidence="2 3" key="1">
    <citation type="journal article" date="2019" name="Sci. Rep.">
        <title>Orb-weaving spider Araneus ventricosus genome elucidates the spidroin gene catalogue.</title>
        <authorList>
            <person name="Kono N."/>
            <person name="Nakamura H."/>
            <person name="Ohtoshi R."/>
            <person name="Moran D.A.P."/>
            <person name="Shinohara A."/>
            <person name="Yoshida Y."/>
            <person name="Fujiwara M."/>
            <person name="Mori M."/>
            <person name="Tomita M."/>
            <person name="Arakawa K."/>
        </authorList>
    </citation>
    <scope>NUCLEOTIDE SEQUENCE [LARGE SCALE GENOMIC DNA]</scope>
</reference>
<gene>
    <name evidence="2" type="ORF">AVEN_246089_1</name>
</gene>
<evidence type="ECO:0000313" key="2">
    <source>
        <dbReference type="EMBL" id="GBO11555.1"/>
    </source>
</evidence>
<organism evidence="2 3">
    <name type="scientific">Araneus ventricosus</name>
    <name type="common">Orbweaver spider</name>
    <name type="synonym">Epeira ventricosa</name>
    <dbReference type="NCBI Taxonomy" id="182803"/>
    <lineage>
        <taxon>Eukaryota</taxon>
        <taxon>Metazoa</taxon>
        <taxon>Ecdysozoa</taxon>
        <taxon>Arthropoda</taxon>
        <taxon>Chelicerata</taxon>
        <taxon>Arachnida</taxon>
        <taxon>Araneae</taxon>
        <taxon>Araneomorphae</taxon>
        <taxon>Entelegynae</taxon>
        <taxon>Araneoidea</taxon>
        <taxon>Araneidae</taxon>
        <taxon>Araneus</taxon>
    </lineage>
</organism>
<protein>
    <submittedName>
        <fullName evidence="2">Uncharacterized protein</fullName>
    </submittedName>
</protein>
<dbReference type="Proteomes" id="UP000499080">
    <property type="component" value="Unassembled WGS sequence"/>
</dbReference>